<name>A0ABY0I685_9GAMM</name>
<comment type="caution">
    <text evidence="1">The sequence shown here is derived from an EMBL/GenBank/DDBJ whole genome shotgun (WGS) entry which is preliminary data.</text>
</comment>
<gene>
    <name evidence="1" type="ORF">ERW53_10245</name>
</gene>
<evidence type="ECO:0000313" key="1">
    <source>
        <dbReference type="EMBL" id="RYU64312.1"/>
    </source>
</evidence>
<accession>A0ABY0I685</accession>
<proteinExistence type="predicted"/>
<protein>
    <submittedName>
        <fullName evidence="1">Uncharacterized protein</fullName>
    </submittedName>
</protein>
<dbReference type="EMBL" id="SEZN01000016">
    <property type="protein sequence ID" value="RYU64312.1"/>
    <property type="molecule type" value="Genomic_DNA"/>
</dbReference>
<keyword evidence="2" id="KW-1185">Reference proteome</keyword>
<dbReference type="RefSeq" id="WP_130066473.1">
    <property type="nucleotide sequence ID" value="NZ_SEZN01000016.1"/>
</dbReference>
<sequence length="165" mass="18682">MKPLFNQQGSEVPKRPKASDVEVKKAIIERGLSSFFSKKQPVFEPNQKDALIKIFNEHWEYSCDEEELAEYVGELCVNVKQDDLVSALITACEHLNYTYLVILAEWYQSNAITPPYPVGSKLDKGTITGISQKEAATYEVLIYGFPESSPNRRSVKFEDAILAEE</sequence>
<reference evidence="1 2" key="1">
    <citation type="submission" date="2019-02" db="EMBL/GenBank/DDBJ databases">
        <title>Genome sequences of Aliivibrio finisterrensis strains from farmed Atlantic salmon.</title>
        <authorList>
            <person name="Bowman J.P."/>
        </authorList>
    </citation>
    <scope>NUCLEOTIDE SEQUENCE [LARGE SCALE GENOMIC DNA]</scope>
    <source>
        <strain evidence="1 2">A21</strain>
    </source>
</reference>
<evidence type="ECO:0000313" key="2">
    <source>
        <dbReference type="Proteomes" id="UP000294166"/>
    </source>
</evidence>
<organism evidence="1 2">
    <name type="scientific">Aliivibrio finisterrensis</name>
    <dbReference type="NCBI Taxonomy" id="511998"/>
    <lineage>
        <taxon>Bacteria</taxon>
        <taxon>Pseudomonadati</taxon>
        <taxon>Pseudomonadota</taxon>
        <taxon>Gammaproteobacteria</taxon>
        <taxon>Vibrionales</taxon>
        <taxon>Vibrionaceae</taxon>
        <taxon>Aliivibrio</taxon>
    </lineage>
</organism>
<dbReference type="Proteomes" id="UP000294166">
    <property type="component" value="Unassembled WGS sequence"/>
</dbReference>